<evidence type="ECO:0000256" key="8">
    <source>
        <dbReference type="HAMAP-Rule" id="MF_00223"/>
    </source>
</evidence>
<dbReference type="NCBIfam" id="TIGR00063">
    <property type="entry name" value="folE"/>
    <property type="match status" value="1"/>
</dbReference>
<feature type="domain" description="GTP cyclohydrolase I" evidence="9">
    <location>
        <begin position="23"/>
        <end position="200"/>
    </location>
</feature>
<evidence type="ECO:0000256" key="7">
    <source>
        <dbReference type="ARBA" id="ARBA00023134"/>
    </source>
</evidence>
<dbReference type="AlphaFoldDB" id="A0A368DPN0"/>
<dbReference type="SUPFAM" id="SSF55620">
    <property type="entry name" value="Tetrahydrobiopterin biosynthesis enzymes-like"/>
    <property type="match status" value="1"/>
</dbReference>
<dbReference type="InterPro" id="IPR043133">
    <property type="entry name" value="GTP-CH-I_C/QueF"/>
</dbReference>
<dbReference type="Proteomes" id="UP000253570">
    <property type="component" value="Unassembled WGS sequence"/>
</dbReference>
<organism evidence="10 11">
    <name type="scientific">PS1 clade bacterium</name>
    <dbReference type="NCBI Taxonomy" id="2175152"/>
    <lineage>
        <taxon>Bacteria</taxon>
        <taxon>Pseudomonadati</taxon>
        <taxon>Pseudomonadota</taxon>
        <taxon>Alphaproteobacteria</taxon>
        <taxon>PS1 clade</taxon>
    </lineage>
</organism>
<proteinExistence type="inferred from homology"/>
<evidence type="ECO:0000256" key="6">
    <source>
        <dbReference type="ARBA" id="ARBA00022801"/>
    </source>
</evidence>
<protein>
    <recommendedName>
        <fullName evidence="8">GTP cyclohydrolase 1</fullName>
        <ecNumber evidence="8">3.5.4.16</ecNumber>
    </recommendedName>
    <alternativeName>
        <fullName evidence="8">GTP cyclohydrolase I</fullName>
        <shortName evidence="8">GTP-CH-I</shortName>
    </alternativeName>
</protein>
<feature type="binding site" evidence="8">
    <location>
        <position position="93"/>
    </location>
    <ligand>
        <name>Zn(2+)</name>
        <dbReference type="ChEBI" id="CHEBI:29105"/>
    </ligand>
</feature>
<dbReference type="Gene3D" id="3.30.1130.10">
    <property type="match status" value="1"/>
</dbReference>
<feature type="binding site" evidence="8">
    <location>
        <position position="164"/>
    </location>
    <ligand>
        <name>Zn(2+)</name>
        <dbReference type="ChEBI" id="CHEBI:29105"/>
    </ligand>
</feature>
<dbReference type="Gene3D" id="1.10.286.10">
    <property type="match status" value="1"/>
</dbReference>
<evidence type="ECO:0000256" key="5">
    <source>
        <dbReference type="ARBA" id="ARBA00022563"/>
    </source>
</evidence>
<evidence type="ECO:0000256" key="4">
    <source>
        <dbReference type="ARBA" id="ARBA00011857"/>
    </source>
</evidence>
<evidence type="ECO:0000313" key="11">
    <source>
        <dbReference type="Proteomes" id="UP000253570"/>
    </source>
</evidence>
<feature type="binding site" evidence="8">
    <location>
        <position position="96"/>
    </location>
    <ligand>
        <name>Zn(2+)</name>
        <dbReference type="ChEBI" id="CHEBI:29105"/>
    </ligand>
</feature>
<evidence type="ECO:0000313" key="10">
    <source>
        <dbReference type="EMBL" id="RCL73171.1"/>
    </source>
</evidence>
<dbReference type="InterPro" id="IPR043134">
    <property type="entry name" value="GTP-CH-I_N"/>
</dbReference>
<dbReference type="PANTHER" id="PTHR11109">
    <property type="entry name" value="GTP CYCLOHYDROLASE I"/>
    <property type="match status" value="1"/>
</dbReference>
<comment type="catalytic activity">
    <reaction evidence="1 8">
        <text>GTP + H2O = 7,8-dihydroneopterin 3'-triphosphate + formate + H(+)</text>
        <dbReference type="Rhea" id="RHEA:17473"/>
        <dbReference type="ChEBI" id="CHEBI:15377"/>
        <dbReference type="ChEBI" id="CHEBI:15378"/>
        <dbReference type="ChEBI" id="CHEBI:15740"/>
        <dbReference type="ChEBI" id="CHEBI:37565"/>
        <dbReference type="ChEBI" id="CHEBI:58462"/>
        <dbReference type="EC" id="3.5.4.16"/>
    </reaction>
</comment>
<accession>A0A368DPN0</accession>
<name>A0A368DPN0_9PROT</name>
<sequence length="202" mass="22792">MEKDAKITNIKTSPIAPTREEAEDAVRTILSWIGENPDREGLVETPRRFIDAYAEYFDGYNINGEDVLKKTFGDVGGYNDIVLLKDIAFNSFCEHHMAPFIGKAHVAYLPSDRVVGISKLARLVDVYAHRLQTQETMTAEITNAIDQSLKPRGVAVILDAEHMCMSLRGVHKHDVSTITTRFTGEFDTNENLRERFMKLTNS</sequence>
<comment type="similarity">
    <text evidence="3 8">Belongs to the GTP cyclohydrolase I family.</text>
</comment>
<keyword evidence="5 8" id="KW-0554">One-carbon metabolism</keyword>
<keyword evidence="8" id="KW-0862">Zinc</keyword>
<dbReference type="PANTHER" id="PTHR11109:SF7">
    <property type="entry name" value="GTP CYCLOHYDROLASE 1"/>
    <property type="match status" value="1"/>
</dbReference>
<dbReference type="HAMAP" id="MF_00223">
    <property type="entry name" value="FolE"/>
    <property type="match status" value="1"/>
</dbReference>
<keyword evidence="8" id="KW-0479">Metal-binding</keyword>
<dbReference type="EMBL" id="QOQD01000009">
    <property type="protein sequence ID" value="RCL73171.1"/>
    <property type="molecule type" value="Genomic_DNA"/>
</dbReference>
<dbReference type="NCBIfam" id="NF006825">
    <property type="entry name" value="PRK09347.1-2"/>
    <property type="match status" value="1"/>
</dbReference>
<comment type="pathway">
    <text evidence="2 8">Cofactor biosynthesis; 7,8-dihydroneopterin triphosphate biosynthesis; 7,8-dihydroneopterin triphosphate from GTP: step 1/1.</text>
</comment>
<evidence type="ECO:0000256" key="2">
    <source>
        <dbReference type="ARBA" id="ARBA00005080"/>
    </source>
</evidence>
<gene>
    <name evidence="8 10" type="primary">folE</name>
    <name evidence="10" type="ORF">DBW71_04300</name>
</gene>
<dbReference type="GO" id="GO:0005737">
    <property type="term" value="C:cytoplasm"/>
    <property type="evidence" value="ECO:0007669"/>
    <property type="project" value="TreeGrafter"/>
</dbReference>
<comment type="subunit">
    <text evidence="4">Toroid-shaped homodecamer, composed of two pentamers of five dimers.</text>
</comment>
<dbReference type="UniPathway" id="UPA00848">
    <property type="reaction ID" value="UER00151"/>
</dbReference>
<dbReference type="PROSITE" id="PS00859">
    <property type="entry name" value="GTP_CYCLOHYDROL_1_1"/>
    <property type="match status" value="1"/>
</dbReference>
<dbReference type="GO" id="GO:0046654">
    <property type="term" value="P:tetrahydrofolate biosynthetic process"/>
    <property type="evidence" value="ECO:0007669"/>
    <property type="project" value="UniProtKB-UniRule"/>
</dbReference>
<evidence type="ECO:0000256" key="1">
    <source>
        <dbReference type="ARBA" id="ARBA00001052"/>
    </source>
</evidence>
<dbReference type="FunFam" id="1.10.286.10:FF:000001">
    <property type="entry name" value="GTP cyclohydrolase 1"/>
    <property type="match status" value="1"/>
</dbReference>
<reference evidence="10 11" key="1">
    <citation type="journal article" date="2018" name="Microbiome">
        <title>Fine metagenomic profile of the Mediterranean stratified and mixed water columns revealed by assembly and recruitment.</title>
        <authorList>
            <person name="Haro-Moreno J.M."/>
            <person name="Lopez-Perez M."/>
            <person name="De La Torre J.R."/>
            <person name="Picazo A."/>
            <person name="Camacho A."/>
            <person name="Rodriguez-Valera F."/>
        </authorList>
    </citation>
    <scope>NUCLEOTIDE SEQUENCE [LARGE SCALE GENOMIC DNA]</scope>
    <source>
        <strain evidence="10">MED-G57</strain>
    </source>
</reference>
<dbReference type="GO" id="GO:0005525">
    <property type="term" value="F:GTP binding"/>
    <property type="evidence" value="ECO:0007669"/>
    <property type="project" value="UniProtKB-KW"/>
</dbReference>
<dbReference type="InterPro" id="IPR018234">
    <property type="entry name" value="GTP_CycHdrlase_I_CS"/>
</dbReference>
<dbReference type="FunFam" id="3.30.1130.10:FF:000001">
    <property type="entry name" value="GTP cyclohydrolase 1"/>
    <property type="match status" value="1"/>
</dbReference>
<comment type="caution">
    <text evidence="10">The sequence shown here is derived from an EMBL/GenBank/DDBJ whole genome shotgun (WGS) entry which is preliminary data.</text>
</comment>
<dbReference type="InterPro" id="IPR001474">
    <property type="entry name" value="GTP_CycHdrlase_I"/>
</dbReference>
<dbReference type="GO" id="GO:0006730">
    <property type="term" value="P:one-carbon metabolic process"/>
    <property type="evidence" value="ECO:0007669"/>
    <property type="project" value="UniProtKB-UniRule"/>
</dbReference>
<comment type="subunit">
    <text evidence="8">Homopolymer.</text>
</comment>
<keyword evidence="6 8" id="KW-0378">Hydrolase</keyword>
<dbReference type="GO" id="GO:0003934">
    <property type="term" value="F:GTP cyclohydrolase I activity"/>
    <property type="evidence" value="ECO:0007669"/>
    <property type="project" value="UniProtKB-UniRule"/>
</dbReference>
<dbReference type="GO" id="GO:0008270">
    <property type="term" value="F:zinc ion binding"/>
    <property type="evidence" value="ECO:0007669"/>
    <property type="project" value="UniProtKB-UniRule"/>
</dbReference>
<evidence type="ECO:0000259" key="9">
    <source>
        <dbReference type="Pfam" id="PF01227"/>
    </source>
</evidence>
<dbReference type="Pfam" id="PF01227">
    <property type="entry name" value="GTP_cyclohydroI"/>
    <property type="match status" value="1"/>
</dbReference>
<dbReference type="NCBIfam" id="NF006826">
    <property type="entry name" value="PRK09347.1-3"/>
    <property type="match status" value="1"/>
</dbReference>
<keyword evidence="8" id="KW-0547">Nucleotide-binding</keyword>
<dbReference type="GO" id="GO:0006729">
    <property type="term" value="P:tetrahydrobiopterin biosynthetic process"/>
    <property type="evidence" value="ECO:0007669"/>
    <property type="project" value="TreeGrafter"/>
</dbReference>
<evidence type="ECO:0000256" key="3">
    <source>
        <dbReference type="ARBA" id="ARBA00008085"/>
    </source>
</evidence>
<keyword evidence="7 8" id="KW-0342">GTP-binding</keyword>
<dbReference type="EC" id="3.5.4.16" evidence="8"/>
<dbReference type="InterPro" id="IPR020602">
    <property type="entry name" value="GTP_CycHdrlase_I_dom"/>
</dbReference>